<dbReference type="InterPro" id="IPR046373">
    <property type="entry name" value="Acyl-CoA_Oxase/DH_mid-dom_sf"/>
</dbReference>
<keyword evidence="4 6" id="KW-0274">FAD</keyword>
<dbReference type="Pfam" id="PF02771">
    <property type="entry name" value="Acyl-CoA_dh_N"/>
    <property type="match status" value="1"/>
</dbReference>
<evidence type="ECO:0000256" key="3">
    <source>
        <dbReference type="ARBA" id="ARBA00022630"/>
    </source>
</evidence>
<proteinExistence type="inferred from homology"/>
<keyword evidence="11" id="KW-1185">Reference proteome</keyword>
<dbReference type="GO" id="GO:0016491">
    <property type="term" value="F:oxidoreductase activity"/>
    <property type="evidence" value="ECO:0007669"/>
    <property type="project" value="UniProtKB-KW"/>
</dbReference>
<reference evidence="10 11" key="1">
    <citation type="submission" date="2023-10" db="EMBL/GenBank/DDBJ databases">
        <title>Roseovarius strain S88 nov., isolated from a marine algae.</title>
        <authorList>
            <person name="Lee M.W."/>
            <person name="Lee J.K."/>
            <person name="Kim J.M."/>
            <person name="Choi D.G."/>
            <person name="Baek J.H."/>
            <person name="Bayburt H."/>
            <person name="Jung J.J."/>
            <person name="Han D.M."/>
            <person name="Jeon C.O."/>
        </authorList>
    </citation>
    <scope>NUCLEOTIDE SEQUENCE [LARGE SCALE GENOMIC DNA]</scope>
    <source>
        <strain evidence="10 11">S88</strain>
    </source>
</reference>
<dbReference type="PANTHER" id="PTHR43884:SF25">
    <property type="entry name" value="ACYL-COA DEHYDROGENASE YDBM-RELATED"/>
    <property type="match status" value="1"/>
</dbReference>
<feature type="domain" description="Acyl-CoA dehydrogenase/oxidase C-terminal" evidence="7">
    <location>
        <begin position="412"/>
        <end position="561"/>
    </location>
</feature>
<dbReference type="InterPro" id="IPR036250">
    <property type="entry name" value="AcylCo_DH-like_C"/>
</dbReference>
<evidence type="ECO:0000256" key="2">
    <source>
        <dbReference type="ARBA" id="ARBA00009347"/>
    </source>
</evidence>
<evidence type="ECO:0000256" key="4">
    <source>
        <dbReference type="ARBA" id="ARBA00022827"/>
    </source>
</evidence>
<dbReference type="SUPFAM" id="SSF47203">
    <property type="entry name" value="Acyl-CoA dehydrogenase C-terminal domain-like"/>
    <property type="match status" value="1"/>
</dbReference>
<dbReference type="InterPro" id="IPR006091">
    <property type="entry name" value="Acyl-CoA_Oxase/DH_mid-dom"/>
</dbReference>
<sequence>MAHDGQDVMASKAILIDDLLTLTGAAVAPAEAILEKAKSALKALVAVDGRVSSHAVEENQTATHGLAWLATYVESLRQMQNWATRLQADGKFGEVEQLIHQIAFGEYLWQIYGGIPMNQGEVLRLQDIGLSQEDMGVLMTPEVMTLTQTANTQAARIRLVELMQERAAEITVGTSGLEEELEMIREQFRRYAVENVIPHAHEWHLRDELIPMEVINELAEMGVFGLTIPEEFGGFGLSKASMCVVSEELSRGYIGVGSLGTRSEIAAELIIAGGTDEQKQKWLPRLASGETLPTAVFTEPNTGSDLGSLKTRAKQDDNGDWILNGNKTWITHAARTHVMTVLARTVPGTEDYKGLSMFLAEKTPGTDDAPWQDPGISGGEIEVLGYRGMKEYTLNFDDFKVKGENLLGGEEGKGFKQLMETFESARIQTAARAIGVAASALDLGMQYAQDRKQFGKSLIEFPRVANKLAMMAVEIMIARQLTYFSAFEKDEGRRCDVEAGMAKLLGARVAWAAADNALQIHGGNGFALEYAISRVLCDARILNIFEGAAEIQAQVIARRILG</sequence>
<dbReference type="Pfam" id="PF02770">
    <property type="entry name" value="Acyl-CoA_dh_M"/>
    <property type="match status" value="1"/>
</dbReference>
<gene>
    <name evidence="10" type="ORF">RZ517_16110</name>
</gene>
<comment type="cofactor">
    <cofactor evidence="1 6">
        <name>FAD</name>
        <dbReference type="ChEBI" id="CHEBI:57692"/>
    </cofactor>
</comment>
<evidence type="ECO:0000259" key="9">
    <source>
        <dbReference type="Pfam" id="PF02771"/>
    </source>
</evidence>
<evidence type="ECO:0000259" key="7">
    <source>
        <dbReference type="Pfam" id="PF00441"/>
    </source>
</evidence>
<feature type="domain" description="Acyl-CoA oxidase/dehydrogenase middle" evidence="8">
    <location>
        <begin position="296"/>
        <end position="398"/>
    </location>
</feature>
<evidence type="ECO:0000259" key="8">
    <source>
        <dbReference type="Pfam" id="PF02770"/>
    </source>
</evidence>
<dbReference type="InterPro" id="IPR006089">
    <property type="entry name" value="Acyl-CoA_DH_CS"/>
</dbReference>
<evidence type="ECO:0000313" key="11">
    <source>
        <dbReference type="Proteomes" id="UP001364156"/>
    </source>
</evidence>
<evidence type="ECO:0000256" key="5">
    <source>
        <dbReference type="ARBA" id="ARBA00023002"/>
    </source>
</evidence>
<dbReference type="PROSITE" id="PS00073">
    <property type="entry name" value="ACYL_COA_DH_2"/>
    <property type="match status" value="1"/>
</dbReference>
<dbReference type="SUPFAM" id="SSF56645">
    <property type="entry name" value="Acyl-CoA dehydrogenase NM domain-like"/>
    <property type="match status" value="1"/>
</dbReference>
<dbReference type="EC" id="1.-.-.-" evidence="10"/>
<accession>A0ABZ2HJA2</accession>
<organism evidence="10 11">
    <name type="scientific">Roseovarius phycicola</name>
    <dbReference type="NCBI Taxonomy" id="3080976"/>
    <lineage>
        <taxon>Bacteria</taxon>
        <taxon>Pseudomonadati</taxon>
        <taxon>Pseudomonadota</taxon>
        <taxon>Alphaproteobacteria</taxon>
        <taxon>Rhodobacterales</taxon>
        <taxon>Roseobacteraceae</taxon>
        <taxon>Roseovarius</taxon>
    </lineage>
</organism>
<keyword evidence="3 6" id="KW-0285">Flavoprotein</keyword>
<protein>
    <submittedName>
        <fullName evidence="10">Acyl-CoA dehydrogenase family protein</fullName>
        <ecNumber evidence="10">1.-.-.-</ecNumber>
    </submittedName>
</protein>
<feature type="domain" description="Acyl-CoA dehydrogenase/oxidase N-terminal" evidence="9">
    <location>
        <begin position="179"/>
        <end position="290"/>
    </location>
</feature>
<evidence type="ECO:0000256" key="6">
    <source>
        <dbReference type="RuleBase" id="RU362125"/>
    </source>
</evidence>
<dbReference type="InterPro" id="IPR013786">
    <property type="entry name" value="AcylCoA_DH/ox_N"/>
</dbReference>
<dbReference type="RefSeq" id="WP_338549139.1">
    <property type="nucleotide sequence ID" value="NZ_CP146069.1"/>
</dbReference>
<dbReference type="PANTHER" id="PTHR43884">
    <property type="entry name" value="ACYL-COA DEHYDROGENASE"/>
    <property type="match status" value="1"/>
</dbReference>
<dbReference type="Gene3D" id="1.20.140.10">
    <property type="entry name" value="Butyryl-CoA Dehydrogenase, subunit A, domain 3"/>
    <property type="match status" value="1"/>
</dbReference>
<evidence type="ECO:0000313" key="10">
    <source>
        <dbReference type="EMBL" id="WWR46274.1"/>
    </source>
</evidence>
<keyword evidence="5 6" id="KW-0560">Oxidoreductase</keyword>
<comment type="similarity">
    <text evidence="2 6">Belongs to the acyl-CoA dehydrogenase family.</text>
</comment>
<dbReference type="InterPro" id="IPR009075">
    <property type="entry name" value="AcylCo_DH/oxidase_C"/>
</dbReference>
<dbReference type="Gene3D" id="1.10.540.10">
    <property type="entry name" value="Acyl-CoA dehydrogenase/oxidase, N-terminal domain"/>
    <property type="match status" value="1"/>
</dbReference>
<evidence type="ECO:0000256" key="1">
    <source>
        <dbReference type="ARBA" id="ARBA00001974"/>
    </source>
</evidence>
<dbReference type="EMBL" id="CP146069">
    <property type="protein sequence ID" value="WWR46274.1"/>
    <property type="molecule type" value="Genomic_DNA"/>
</dbReference>
<dbReference type="InterPro" id="IPR009100">
    <property type="entry name" value="AcylCoA_DH/oxidase_NM_dom_sf"/>
</dbReference>
<dbReference type="Pfam" id="PF00441">
    <property type="entry name" value="Acyl-CoA_dh_1"/>
    <property type="match status" value="1"/>
</dbReference>
<dbReference type="InterPro" id="IPR037069">
    <property type="entry name" value="AcylCoA_DH/ox_N_sf"/>
</dbReference>
<dbReference type="Proteomes" id="UP001364156">
    <property type="component" value="Chromosome"/>
</dbReference>
<name>A0ABZ2HJA2_9RHOB</name>
<dbReference type="Gene3D" id="2.40.110.10">
    <property type="entry name" value="Butyryl-CoA Dehydrogenase, subunit A, domain 2"/>
    <property type="match status" value="1"/>
</dbReference>